<evidence type="ECO:0000256" key="1">
    <source>
        <dbReference type="SAM" id="Coils"/>
    </source>
</evidence>
<dbReference type="SUPFAM" id="SSF52540">
    <property type="entry name" value="P-loop containing nucleoside triphosphate hydrolases"/>
    <property type="match status" value="1"/>
</dbReference>
<reference evidence="2" key="1">
    <citation type="submission" date="2013-04" db="EMBL/GenBank/DDBJ databases">
        <title>The genome sequencing project of 58 acetic acid bacteria.</title>
        <authorList>
            <person name="Okamoto-Kainuma A."/>
            <person name="Ishikawa M."/>
            <person name="Umino S."/>
            <person name="Koizumi Y."/>
            <person name="Shiwa Y."/>
            <person name="Yoshikawa H."/>
            <person name="Matsutani M."/>
            <person name="Matsushita K."/>
        </authorList>
    </citation>
    <scope>NUCLEOTIDE SEQUENCE</scope>
    <source>
        <strain evidence="2">DSM 12717</strain>
    </source>
</reference>
<dbReference type="EMBL" id="BAQP01000255">
    <property type="protein sequence ID" value="GBQ28287.1"/>
    <property type="molecule type" value="Genomic_DNA"/>
</dbReference>
<dbReference type="Proteomes" id="UP001060895">
    <property type="component" value="Unassembled WGS sequence"/>
</dbReference>
<proteinExistence type="predicted"/>
<accession>A0ABQ0PA56</accession>
<dbReference type="InterPro" id="IPR027417">
    <property type="entry name" value="P-loop_NTPase"/>
</dbReference>
<protein>
    <submittedName>
        <fullName evidence="2">Protein imuA</fullName>
    </submittedName>
</protein>
<organism evidence="2 3">
    <name type="scientific">Gluconacetobacter sacchari DSM 12717</name>
    <dbReference type="NCBI Taxonomy" id="1307940"/>
    <lineage>
        <taxon>Bacteria</taxon>
        <taxon>Pseudomonadati</taxon>
        <taxon>Pseudomonadota</taxon>
        <taxon>Alphaproteobacteria</taxon>
        <taxon>Acetobacterales</taxon>
        <taxon>Acetobacteraceae</taxon>
        <taxon>Gluconacetobacter</taxon>
    </lineage>
</organism>
<dbReference type="Gene3D" id="3.40.50.300">
    <property type="entry name" value="P-loop containing nucleotide triphosphate hydrolases"/>
    <property type="match status" value="1"/>
</dbReference>
<evidence type="ECO:0000313" key="2">
    <source>
        <dbReference type="EMBL" id="GBQ28287.1"/>
    </source>
</evidence>
<comment type="caution">
    <text evidence="2">The sequence shown here is derived from an EMBL/GenBank/DDBJ whole genome shotgun (WGS) entry which is preliminary data.</text>
</comment>
<keyword evidence="1" id="KW-0175">Coiled coil</keyword>
<keyword evidence="3" id="KW-1185">Reference proteome</keyword>
<gene>
    <name evidence="2" type="ORF">AA12717_2914</name>
</gene>
<evidence type="ECO:0000313" key="3">
    <source>
        <dbReference type="Proteomes" id="UP001060895"/>
    </source>
</evidence>
<sequence length="279" mass="30224">MIRPILRERERAAMNQHTETMELLREQIARIERRSRVSDPARHLRTGLVEVDRHLGGGLPCGVVHEFYGAGSDLRVAAKPSRFIASILADTEGQIVWISGRYLDLHLAGIRAAGLDAGRVICVETRPENVPRLCEDILRERAVAAVVADLDMPLSLTASRRLQLASEAGGTTGFLLHRESAPPDTGRLPPSACQTRWRVRGEPCVLPFSASIPLSALGPERRTIELLRQRGGHAASWSCEIPPYVTPHHLPLAPVLAHGPMAPAQSGPAGRVGTGAAYA</sequence>
<feature type="coiled-coil region" evidence="1">
    <location>
        <begin position="7"/>
        <end position="34"/>
    </location>
</feature>
<name>A0ABQ0PA56_9PROT</name>